<dbReference type="Proteomes" id="UP000723463">
    <property type="component" value="Unassembled WGS sequence"/>
</dbReference>
<evidence type="ECO:0000256" key="4">
    <source>
        <dbReference type="ARBA" id="ARBA00022679"/>
    </source>
</evidence>
<keyword evidence="3 5" id="KW-0328">Glycosyltransferase</keyword>
<comment type="subcellular location">
    <subcellularLocation>
        <location evidence="5">Golgi apparatus</location>
        <location evidence="5">Golgi stack membrane</location>
        <topology evidence="5">Single-pass type II membrane protein</topology>
    </subcellularLocation>
</comment>
<proteinExistence type="inferred from homology"/>
<dbReference type="SUPFAM" id="SSF53756">
    <property type="entry name" value="UDP-Glycosyltransferase/glycogen phosphorylase"/>
    <property type="match status" value="1"/>
</dbReference>
<feature type="domain" description="Fucosyltransferase C-terminal" evidence="6">
    <location>
        <begin position="247"/>
        <end position="376"/>
    </location>
</feature>
<protein>
    <recommendedName>
        <fullName evidence="5">Fucosyltransferase</fullName>
        <ecNumber evidence="5">2.4.1.-</ecNumber>
    </recommendedName>
</protein>
<dbReference type="Pfam" id="PF00852">
    <property type="entry name" value="Glyco_transf_10"/>
    <property type="match status" value="1"/>
</dbReference>
<dbReference type="EC" id="2.4.1.-" evidence="5"/>
<organism evidence="7 8">
    <name type="scientific">Mortierella hygrophila</name>
    <dbReference type="NCBI Taxonomy" id="979708"/>
    <lineage>
        <taxon>Eukaryota</taxon>
        <taxon>Fungi</taxon>
        <taxon>Fungi incertae sedis</taxon>
        <taxon>Mucoromycota</taxon>
        <taxon>Mortierellomycotina</taxon>
        <taxon>Mortierellomycetes</taxon>
        <taxon>Mortierellales</taxon>
        <taxon>Mortierellaceae</taxon>
        <taxon>Mortierella</taxon>
    </lineage>
</organism>
<comment type="caution">
    <text evidence="7">The sequence shown here is derived from an EMBL/GenBank/DDBJ whole genome shotgun (WGS) entry which is preliminary data.</text>
</comment>
<comment type="pathway">
    <text evidence="1">Protein modification; protein glycosylation.</text>
</comment>
<keyword evidence="5" id="KW-1133">Transmembrane helix</keyword>
<reference evidence="7" key="1">
    <citation type="journal article" date="2020" name="Fungal Divers.">
        <title>Resolving the Mortierellaceae phylogeny through synthesis of multi-gene phylogenetics and phylogenomics.</title>
        <authorList>
            <person name="Vandepol N."/>
            <person name="Liber J."/>
            <person name="Desiro A."/>
            <person name="Na H."/>
            <person name="Kennedy M."/>
            <person name="Barry K."/>
            <person name="Grigoriev I.V."/>
            <person name="Miller A.N."/>
            <person name="O'Donnell K."/>
            <person name="Stajich J.E."/>
            <person name="Bonito G."/>
        </authorList>
    </citation>
    <scope>NUCLEOTIDE SEQUENCE</scope>
    <source>
        <strain evidence="7">NRRL 2591</strain>
    </source>
</reference>
<evidence type="ECO:0000259" key="6">
    <source>
        <dbReference type="Pfam" id="PF00852"/>
    </source>
</evidence>
<dbReference type="EMBL" id="JAAAXW010000051">
    <property type="protein sequence ID" value="KAF9546754.1"/>
    <property type="molecule type" value="Genomic_DNA"/>
</dbReference>
<keyword evidence="4 5" id="KW-0808">Transferase</keyword>
<evidence type="ECO:0000256" key="5">
    <source>
        <dbReference type="RuleBase" id="RU003832"/>
    </source>
</evidence>
<sequence length="678" mass="75394">MRHKHRQLPTVPVAPDDTAVVPELSTQGNPAAVASTEVKPGGEAIVKTLQGKEDPTLAETNYPILWWTLPPPPTLQEKQEQYTEIELPYTVDTCGLEYRCTFTTDRSVLSNTNVVLFRGSQLDEQDLPPAATRPASQAWILNNVLKDAEEAKTREVITSILDPTHAWSHSFPPTTAATDFVETVFQSRPPNSPIQQQQSFVDIVTMPPRVDLQKKNRLRTLGKENGGKAAVVWITTDDSEGGGCVDAPSGRENFVRGLVMVMDVDIYGPCLNNSAWPVHPDTQKPFTAQEIMQDYKFVFALERVNCQDYITRHLADALTVGAVPIVDGPQDYSRFSPSENAFVEIRNFIAPEQFAQEIDRLDRNDTLYLERLSYRIKKDARSGEGVEVMTEGTGTLSPLFRQTFGGSVISESDMAAATSPTIKTWTPDHHGVYCGICELAHKLSQNTYDWTTHTQQRKEIASNNTPSVLICETSPRYLPGLPAQMQAYDAYLQAQNELAFIQQQEEMEALLRHEQLEDARSVMSPATVHVVNVTVSFNSSNNTGYNVSDPSSLKNNTIGQPSVIVLHQDVSSSKAQQLAELDPATAYHHHHIPATSISSTDGTTLPLSEVHYLLLLILAMFVGIGALVLILSKSARQKLFWPWRHVFYKKLPRNEGGADALTLERVMLRELGEDLLYD</sequence>
<keyword evidence="5" id="KW-0812">Transmembrane</keyword>
<dbReference type="InterPro" id="IPR038577">
    <property type="entry name" value="GT10-like_C_sf"/>
</dbReference>
<dbReference type="GO" id="GO:0046920">
    <property type="term" value="F:alpha-(1-&gt;3)-fucosyltransferase activity"/>
    <property type="evidence" value="ECO:0007669"/>
    <property type="project" value="TreeGrafter"/>
</dbReference>
<keyword evidence="8" id="KW-1185">Reference proteome</keyword>
<evidence type="ECO:0000256" key="1">
    <source>
        <dbReference type="ARBA" id="ARBA00004922"/>
    </source>
</evidence>
<evidence type="ECO:0000256" key="2">
    <source>
        <dbReference type="ARBA" id="ARBA00008919"/>
    </source>
</evidence>
<gene>
    <name evidence="7" type="primary">FUT10_3</name>
    <name evidence="7" type="ORF">EC957_009359</name>
</gene>
<comment type="similarity">
    <text evidence="2 5">Belongs to the glycosyltransferase 10 family.</text>
</comment>
<keyword evidence="5" id="KW-0472">Membrane</keyword>
<dbReference type="InterPro" id="IPR055270">
    <property type="entry name" value="Glyco_tran_10_C"/>
</dbReference>
<keyword evidence="5" id="KW-0333">Golgi apparatus</keyword>
<evidence type="ECO:0000313" key="7">
    <source>
        <dbReference type="EMBL" id="KAF9546754.1"/>
    </source>
</evidence>
<evidence type="ECO:0000256" key="3">
    <source>
        <dbReference type="ARBA" id="ARBA00022676"/>
    </source>
</evidence>
<dbReference type="GO" id="GO:0032580">
    <property type="term" value="C:Golgi cisterna membrane"/>
    <property type="evidence" value="ECO:0007669"/>
    <property type="project" value="UniProtKB-SubCell"/>
</dbReference>
<dbReference type="PANTHER" id="PTHR11929">
    <property type="entry name" value="ALPHA- 1,3 -FUCOSYLTRANSFERASE"/>
    <property type="match status" value="1"/>
</dbReference>
<dbReference type="Gene3D" id="3.40.50.11660">
    <property type="entry name" value="Glycosyl transferase family 10, C-terminal domain"/>
    <property type="match status" value="1"/>
</dbReference>
<accession>A0A9P6K4P1</accession>
<evidence type="ECO:0000313" key="8">
    <source>
        <dbReference type="Proteomes" id="UP000723463"/>
    </source>
</evidence>
<name>A0A9P6K4P1_9FUNG</name>
<feature type="transmembrane region" description="Helical" evidence="5">
    <location>
        <begin position="610"/>
        <end position="631"/>
    </location>
</feature>
<dbReference type="AlphaFoldDB" id="A0A9P6K4P1"/>
<dbReference type="PANTHER" id="PTHR11929:SF232">
    <property type="entry name" value="GLYCOPROTEIN 3-ALPHA-L-FUCOSYLTRANSFERASE A"/>
    <property type="match status" value="1"/>
</dbReference>
<dbReference type="InterPro" id="IPR001503">
    <property type="entry name" value="Glyco_trans_10"/>
</dbReference>